<proteinExistence type="predicted"/>
<keyword evidence="2" id="KW-1185">Reference proteome</keyword>
<protein>
    <submittedName>
        <fullName evidence="1">Uncharacterized protein</fullName>
    </submittedName>
</protein>
<sequence length="708" mass="79093">MVTSRHCKTTGDSLHRLQRAMMVTSLQTQVRHDVYRSRSFANTGHVIGKRSEVIVYRSRHCKHGEADRLPGHVIANTGDWMIVYRVTSLQTQGEAHIVRTVRSHGHCNPRGEVSSTQVASLQTQGEAHRLQVTSLQNTGELSSVTGHVVIAKQVRMIVYRSRHCKQVTSLQTQVRLIGLGHRHSHRTQVRMIVYHGGQRHLQTTVTVIANSKVMLIVCRSRHWKHRSRHCKHEVGSCVYRSRPCKPGGRGSSSDRSGSDRHCKQGEAHRVYRSRSCTNHCITQGGTSFYPGHVIATTQVGRAQCVYRCTSIAKHSRMIVYSHVIANTGEAHRLQVTSIANTGEAHRPQVTSLQTQVRLIVTGHVIANTGEAHRPQVTSLANTGEAHRLQVTSLQTQVEADRLQVTSLQTQVTSLQTQVRIIVYSHVIANTGEDDRLQVTSLQTQVTSLQTQVRLIVYRSRHCNTIEVTSLQTQGVTSLQTQVRMIVTGHVIANTGEDDRLQVTSLQTQVRDHRPQVTSLQTQVRMIVYRSSATQMSTGHVIANTGEADVYRFHVIANTGEGCLQVSHCKPRSTGCHRLQVTFKHRSVIANTGEGSSSTGHVIATQVGFIVYRSVIGNTCGDHPTGHRHCKTHRLQVTSLQTQVRALQVLQVIVIVIATQVTSLQTTGEAHRLQVNVIATQVRLIVYRSRHCKQQVRLIVYRSRHCKHR</sequence>
<name>A0A3R7M7R0_PENVA</name>
<accession>A0A3R7M7R0</accession>
<dbReference type="Proteomes" id="UP000283509">
    <property type="component" value="Unassembled WGS sequence"/>
</dbReference>
<gene>
    <name evidence="1" type="ORF">C7M84_007138</name>
</gene>
<evidence type="ECO:0000313" key="1">
    <source>
        <dbReference type="EMBL" id="ROT74360.1"/>
    </source>
</evidence>
<reference evidence="1 2" key="1">
    <citation type="submission" date="2018-04" db="EMBL/GenBank/DDBJ databases">
        <authorList>
            <person name="Zhang X."/>
            <person name="Yuan J."/>
            <person name="Li F."/>
            <person name="Xiang J."/>
        </authorList>
    </citation>
    <scope>NUCLEOTIDE SEQUENCE [LARGE SCALE GENOMIC DNA]</scope>
    <source>
        <tissue evidence="1">Muscle</tissue>
    </source>
</reference>
<dbReference type="EMBL" id="QCYY01001907">
    <property type="protein sequence ID" value="ROT74360.1"/>
    <property type="molecule type" value="Genomic_DNA"/>
</dbReference>
<comment type="caution">
    <text evidence="1">The sequence shown here is derived from an EMBL/GenBank/DDBJ whole genome shotgun (WGS) entry which is preliminary data.</text>
</comment>
<evidence type="ECO:0000313" key="2">
    <source>
        <dbReference type="Proteomes" id="UP000283509"/>
    </source>
</evidence>
<reference evidence="1 2" key="2">
    <citation type="submission" date="2019-01" db="EMBL/GenBank/DDBJ databases">
        <title>The decoding of complex shrimp genome reveals the adaptation for benthos swimmer, frequently molting mechanism and breeding impact on genome.</title>
        <authorList>
            <person name="Sun Y."/>
            <person name="Gao Y."/>
            <person name="Yu Y."/>
        </authorList>
    </citation>
    <scope>NUCLEOTIDE SEQUENCE [LARGE SCALE GENOMIC DNA]</scope>
    <source>
        <tissue evidence="1">Muscle</tissue>
    </source>
</reference>
<organism evidence="1 2">
    <name type="scientific">Penaeus vannamei</name>
    <name type="common">Whiteleg shrimp</name>
    <name type="synonym">Litopenaeus vannamei</name>
    <dbReference type="NCBI Taxonomy" id="6689"/>
    <lineage>
        <taxon>Eukaryota</taxon>
        <taxon>Metazoa</taxon>
        <taxon>Ecdysozoa</taxon>
        <taxon>Arthropoda</taxon>
        <taxon>Crustacea</taxon>
        <taxon>Multicrustacea</taxon>
        <taxon>Malacostraca</taxon>
        <taxon>Eumalacostraca</taxon>
        <taxon>Eucarida</taxon>
        <taxon>Decapoda</taxon>
        <taxon>Dendrobranchiata</taxon>
        <taxon>Penaeoidea</taxon>
        <taxon>Penaeidae</taxon>
        <taxon>Penaeus</taxon>
    </lineage>
</organism>
<dbReference type="AlphaFoldDB" id="A0A3R7M7R0"/>